<dbReference type="EMBL" id="SPHZ02000007">
    <property type="protein sequence ID" value="KAF0909308.1"/>
    <property type="molecule type" value="Genomic_DNA"/>
</dbReference>
<feature type="region of interest" description="Disordered" evidence="1">
    <location>
        <begin position="1"/>
        <end position="82"/>
    </location>
</feature>
<evidence type="ECO:0000313" key="3">
    <source>
        <dbReference type="Proteomes" id="UP000479710"/>
    </source>
</evidence>
<name>A0A6G1D999_9ORYZ</name>
<dbReference type="AlphaFoldDB" id="A0A6G1D999"/>
<feature type="compositionally biased region" description="Low complexity" evidence="1">
    <location>
        <begin position="59"/>
        <end position="72"/>
    </location>
</feature>
<gene>
    <name evidence="2" type="ORF">E2562_034948</name>
</gene>
<organism evidence="2 3">
    <name type="scientific">Oryza meyeriana var. granulata</name>
    <dbReference type="NCBI Taxonomy" id="110450"/>
    <lineage>
        <taxon>Eukaryota</taxon>
        <taxon>Viridiplantae</taxon>
        <taxon>Streptophyta</taxon>
        <taxon>Embryophyta</taxon>
        <taxon>Tracheophyta</taxon>
        <taxon>Spermatophyta</taxon>
        <taxon>Magnoliopsida</taxon>
        <taxon>Liliopsida</taxon>
        <taxon>Poales</taxon>
        <taxon>Poaceae</taxon>
        <taxon>BOP clade</taxon>
        <taxon>Oryzoideae</taxon>
        <taxon>Oryzeae</taxon>
        <taxon>Oryzinae</taxon>
        <taxon>Oryza</taxon>
        <taxon>Oryza meyeriana</taxon>
    </lineage>
</organism>
<sequence length="93" mass="9338">MGVGRLAVRRPNHGGAACSRSEEAEGVPGRRAGRAAGRVAGAPGKQSAVQAESERQVEPAPRAGRAAGMPGRQSAGPSGRSLLDGYLAIHASI</sequence>
<dbReference type="Proteomes" id="UP000479710">
    <property type="component" value="Unassembled WGS sequence"/>
</dbReference>
<feature type="compositionally biased region" description="Low complexity" evidence="1">
    <location>
        <begin position="26"/>
        <end position="44"/>
    </location>
</feature>
<evidence type="ECO:0000313" key="2">
    <source>
        <dbReference type="EMBL" id="KAF0909308.1"/>
    </source>
</evidence>
<comment type="caution">
    <text evidence="2">The sequence shown here is derived from an EMBL/GenBank/DDBJ whole genome shotgun (WGS) entry which is preliminary data.</text>
</comment>
<keyword evidence="3" id="KW-1185">Reference proteome</keyword>
<protein>
    <submittedName>
        <fullName evidence="2">Uncharacterized protein</fullName>
    </submittedName>
</protein>
<evidence type="ECO:0000256" key="1">
    <source>
        <dbReference type="SAM" id="MobiDB-lite"/>
    </source>
</evidence>
<accession>A0A6G1D999</accession>
<reference evidence="2 3" key="1">
    <citation type="submission" date="2019-11" db="EMBL/GenBank/DDBJ databases">
        <title>Whole genome sequence of Oryza granulata.</title>
        <authorList>
            <person name="Li W."/>
        </authorList>
    </citation>
    <scope>NUCLEOTIDE SEQUENCE [LARGE SCALE GENOMIC DNA]</scope>
    <source>
        <strain evidence="3">cv. Menghai</strain>
        <tissue evidence="2">Leaf</tissue>
    </source>
</reference>
<proteinExistence type="predicted"/>